<dbReference type="SUPFAM" id="SSF51126">
    <property type="entry name" value="Pectin lyase-like"/>
    <property type="match status" value="1"/>
</dbReference>
<dbReference type="Gene3D" id="2.160.20.10">
    <property type="entry name" value="Single-stranded right-handed beta-helix, Pectin lyase-like"/>
    <property type="match status" value="1"/>
</dbReference>
<protein>
    <recommendedName>
        <fullName evidence="3">Cell surface protein</fullName>
    </recommendedName>
</protein>
<dbReference type="AlphaFoldDB" id="R7ZY36"/>
<organism evidence="1 2">
    <name type="scientific">Lunatimonas lonarensis</name>
    <dbReference type="NCBI Taxonomy" id="1232681"/>
    <lineage>
        <taxon>Bacteria</taxon>
        <taxon>Pseudomonadati</taxon>
        <taxon>Bacteroidota</taxon>
        <taxon>Cytophagia</taxon>
        <taxon>Cytophagales</taxon>
        <taxon>Cyclobacteriaceae</taxon>
    </lineage>
</organism>
<dbReference type="EMBL" id="AQHR01000021">
    <property type="protein sequence ID" value="EON78919.1"/>
    <property type="molecule type" value="Genomic_DNA"/>
</dbReference>
<evidence type="ECO:0000313" key="1">
    <source>
        <dbReference type="EMBL" id="EON78919.1"/>
    </source>
</evidence>
<name>R7ZY36_9BACT</name>
<evidence type="ECO:0008006" key="3">
    <source>
        <dbReference type="Google" id="ProtNLM"/>
    </source>
</evidence>
<dbReference type="InterPro" id="IPR012334">
    <property type="entry name" value="Pectin_lyas_fold"/>
</dbReference>
<proteinExistence type="predicted"/>
<dbReference type="InterPro" id="IPR011050">
    <property type="entry name" value="Pectin_lyase_fold/virulence"/>
</dbReference>
<keyword evidence="2" id="KW-1185">Reference proteome</keyword>
<gene>
    <name evidence="1" type="ORF">ADIS_0512</name>
</gene>
<reference evidence="1 2" key="1">
    <citation type="submission" date="2013-02" db="EMBL/GenBank/DDBJ databases">
        <title>A novel strain isolated from Lonar lake, Maharashtra, India.</title>
        <authorList>
            <person name="Singh A."/>
        </authorList>
    </citation>
    <scope>NUCLEOTIDE SEQUENCE [LARGE SCALE GENOMIC DNA]</scope>
    <source>
        <strain evidence="1 2">AK24</strain>
    </source>
</reference>
<comment type="caution">
    <text evidence="1">The sequence shown here is derived from an EMBL/GenBank/DDBJ whole genome shotgun (WGS) entry which is preliminary data.</text>
</comment>
<sequence length="338" mass="37143">MYRFLVLGCLLAVWQVEAKVITVNNREGATADHSTMAGALDAAENGDVIYVSGSPILYDDFTIRKKVVLIGTGHNPSGAGGLVSQLNKVVLDMGSSGTEIIGFSINLIDIGIVSEIEDVKISRNYLINNTLYLSSLAKRWFIEENIIGNIFKFIDPTDLSLEQKHVIRNNIITGVVNNIFFSDFINNVFTYPVVGAFESVRNCQFLNNIFFQNDLSADFDLPRITFSSFLNNIFYGPSNPNSLPMEHGIEGEGNIFANPQFVNVQENSFRYTFDYSLQPSSPGVNAGTDGTDIGIFGGIGFSITGEPDDLPVVTRFDILNPMVPQNGSLRVRIEGRAN</sequence>
<dbReference type="STRING" id="1232681.ADIS_0512"/>
<dbReference type="Proteomes" id="UP000013909">
    <property type="component" value="Unassembled WGS sequence"/>
</dbReference>
<evidence type="ECO:0000313" key="2">
    <source>
        <dbReference type="Proteomes" id="UP000013909"/>
    </source>
</evidence>
<accession>R7ZY36</accession>